<gene>
    <name evidence="2" type="ORF">BJF92_19570</name>
</gene>
<dbReference type="RefSeq" id="WP_075634106.1">
    <property type="nucleotide sequence ID" value="NZ_MKIO01000024.1"/>
</dbReference>
<evidence type="ECO:0000313" key="3">
    <source>
        <dbReference type="Proteomes" id="UP000186143"/>
    </source>
</evidence>
<name>A0A1Q9AL73_9HYPH</name>
<reference evidence="2 3" key="1">
    <citation type="submission" date="2016-09" db="EMBL/GenBank/DDBJ databases">
        <title>Rhizobium sp. nov., a novel species isolated from the rice rhizosphere.</title>
        <authorList>
            <person name="Zhao J."/>
            <person name="Zhang X."/>
        </authorList>
    </citation>
    <scope>NUCLEOTIDE SEQUENCE [LARGE SCALE GENOMIC DNA]</scope>
    <source>
        <strain evidence="2 3">MH17</strain>
    </source>
</reference>
<dbReference type="InterPro" id="IPR011330">
    <property type="entry name" value="Glyco_hydro/deAcase_b/a-brl"/>
</dbReference>
<comment type="caution">
    <text evidence="2">The sequence shown here is derived from an EMBL/GenBank/DDBJ whole genome shotgun (WGS) entry which is preliminary data.</text>
</comment>
<proteinExistence type="predicted"/>
<dbReference type="Proteomes" id="UP000186143">
    <property type="component" value="Unassembled WGS sequence"/>
</dbReference>
<dbReference type="InterPro" id="IPR006837">
    <property type="entry name" value="Divergent_DAC"/>
</dbReference>
<protein>
    <recommendedName>
        <fullName evidence="4">Divergent polysaccharide deacetylase family protein</fullName>
    </recommendedName>
</protein>
<accession>A0A1Q9AL73</accession>
<dbReference type="CDD" id="cd10936">
    <property type="entry name" value="CE4_DAC2"/>
    <property type="match status" value="1"/>
</dbReference>
<dbReference type="PANTHER" id="PTHR30105:SF2">
    <property type="entry name" value="DIVERGENT POLYSACCHARIDE DEACETYLASE SUPERFAMILY"/>
    <property type="match status" value="1"/>
</dbReference>
<feature type="region of interest" description="Disordered" evidence="1">
    <location>
        <begin position="66"/>
        <end position="109"/>
    </location>
</feature>
<dbReference type="EMBL" id="MKIO01000024">
    <property type="protein sequence ID" value="OLP56026.1"/>
    <property type="molecule type" value="Genomic_DNA"/>
</dbReference>
<dbReference type="PANTHER" id="PTHR30105">
    <property type="entry name" value="UNCHARACTERIZED YIBQ-RELATED"/>
    <property type="match status" value="1"/>
</dbReference>
<evidence type="ECO:0008006" key="4">
    <source>
        <dbReference type="Google" id="ProtNLM"/>
    </source>
</evidence>
<evidence type="ECO:0000313" key="2">
    <source>
        <dbReference type="EMBL" id="OLP56026.1"/>
    </source>
</evidence>
<feature type="region of interest" description="Disordered" evidence="1">
    <location>
        <begin position="1"/>
        <end position="23"/>
    </location>
</feature>
<feature type="compositionally biased region" description="Polar residues" evidence="1">
    <location>
        <begin position="88"/>
        <end position="99"/>
    </location>
</feature>
<sequence>MATDLHAPLGQNRRPPPRRRGGALTSGRLLAGLAVCALIGGSAAVALMRPDGLLDAAPTALQQAKAPEAVTPAGPAKAQAKRADGIEHTTNPDGSTITKYTPRRQGLDGPAMIEVGPNGTQDPRMAATPNAALYEETADGRLPIIADNGTRPMDFYARPWSGARGTRIAIVVGGLGLSQTGTDRAIRTLDPAVTLALAASGNSLMRWTQDARRAGHEILLQVPMEPFDYPANDPGPRTLKVRAGGETNLANLHQAMGSITNYTGIMNFLGGRFLSSSAALEPVLREAGARGLLFLDDGTSAQSLTGRLAEALSVPHAFGDLVIDGALDRAAILKKLDELERIARRNGTAIGTASAFDETIDALADWMPEAEGRGIEFVGVSALTRDPAKEPLKSAATP</sequence>
<dbReference type="AlphaFoldDB" id="A0A1Q9AL73"/>
<evidence type="ECO:0000256" key="1">
    <source>
        <dbReference type="SAM" id="MobiDB-lite"/>
    </source>
</evidence>
<dbReference type="Gene3D" id="3.20.20.370">
    <property type="entry name" value="Glycoside hydrolase/deacetylase"/>
    <property type="match status" value="1"/>
</dbReference>
<dbReference type="STRING" id="1672749.BJF92_19570"/>
<dbReference type="GO" id="GO:0005975">
    <property type="term" value="P:carbohydrate metabolic process"/>
    <property type="evidence" value="ECO:0007669"/>
    <property type="project" value="InterPro"/>
</dbReference>
<organism evidence="2 3">
    <name type="scientific">Xaviernesmea rhizosphaerae</name>
    <dbReference type="NCBI Taxonomy" id="1672749"/>
    <lineage>
        <taxon>Bacteria</taxon>
        <taxon>Pseudomonadati</taxon>
        <taxon>Pseudomonadota</taxon>
        <taxon>Alphaproteobacteria</taxon>
        <taxon>Hyphomicrobiales</taxon>
        <taxon>Rhizobiaceae</taxon>
        <taxon>Rhizobium/Agrobacterium group</taxon>
        <taxon>Xaviernesmea</taxon>
    </lineage>
</organism>
<dbReference type="Pfam" id="PF04748">
    <property type="entry name" value="Polysacc_deac_2"/>
    <property type="match status" value="1"/>
</dbReference>
<dbReference type="OrthoDB" id="9784811at2"/>
<dbReference type="SUPFAM" id="SSF88713">
    <property type="entry name" value="Glycoside hydrolase/deacetylase"/>
    <property type="match status" value="1"/>
</dbReference>